<reference evidence="1 2" key="2">
    <citation type="submission" date="2009-02" db="EMBL/GenBank/DDBJ databases">
        <title>Draft genome sequence of Eubacterium hallii (DSM 3353).</title>
        <authorList>
            <person name="Sudarsanam P."/>
            <person name="Ley R."/>
            <person name="Guruge J."/>
            <person name="Turnbaugh P.J."/>
            <person name="Mahowald M."/>
            <person name="Liep D."/>
            <person name="Gordon J."/>
        </authorList>
    </citation>
    <scope>NUCLEOTIDE SEQUENCE [LARGE SCALE GENOMIC DNA]</scope>
    <source>
        <strain evidence="1 2">DSM 3353</strain>
    </source>
</reference>
<accession>C0ERR7</accession>
<dbReference type="AlphaFoldDB" id="C0ERR7"/>
<protein>
    <submittedName>
        <fullName evidence="1">Uncharacterized protein</fullName>
    </submittedName>
</protein>
<comment type="caution">
    <text evidence="1">The sequence shown here is derived from an EMBL/GenBank/DDBJ whole genome shotgun (WGS) entry which is preliminary data.</text>
</comment>
<reference evidence="1 2" key="1">
    <citation type="submission" date="2009-01" db="EMBL/GenBank/DDBJ databases">
        <authorList>
            <person name="Fulton L."/>
            <person name="Clifton S."/>
            <person name="Fulton B."/>
            <person name="Xu J."/>
            <person name="Minx P."/>
            <person name="Pepin K.H."/>
            <person name="Johnson M."/>
            <person name="Bhonagiri V."/>
            <person name="Nash W.E."/>
            <person name="Mardis E.R."/>
            <person name="Wilson R.K."/>
        </authorList>
    </citation>
    <scope>NUCLEOTIDE SEQUENCE [LARGE SCALE GENOMIC DNA]</scope>
    <source>
        <strain evidence="1 2">DSM 3353</strain>
    </source>
</reference>
<dbReference type="EMBL" id="ACEP01000006">
    <property type="protein sequence ID" value="EEG38009.1"/>
    <property type="molecule type" value="Genomic_DNA"/>
</dbReference>
<name>C0ERR7_9FIRM</name>
<sequence>MCVCVPDLCVTTAKIFMWEIKEHLGIGKPITIGNDVYRIFRNSR</sequence>
<proteinExistence type="predicted"/>
<dbReference type="Proteomes" id="UP000003174">
    <property type="component" value="Unassembled WGS sequence"/>
</dbReference>
<evidence type="ECO:0000313" key="1">
    <source>
        <dbReference type="EMBL" id="EEG38009.1"/>
    </source>
</evidence>
<evidence type="ECO:0000313" key="2">
    <source>
        <dbReference type="Proteomes" id="UP000003174"/>
    </source>
</evidence>
<gene>
    <name evidence="1" type="ORF">EUBHAL_00077</name>
</gene>
<organism evidence="1 2">
    <name type="scientific">Anaerobutyricum hallii DSM 3353</name>
    <dbReference type="NCBI Taxonomy" id="411469"/>
    <lineage>
        <taxon>Bacteria</taxon>
        <taxon>Bacillati</taxon>
        <taxon>Bacillota</taxon>
        <taxon>Clostridia</taxon>
        <taxon>Lachnospirales</taxon>
        <taxon>Lachnospiraceae</taxon>
        <taxon>Anaerobutyricum</taxon>
    </lineage>
</organism>